<sequence length="474" mass="54048">MGRATNSRARKQRHDPLLKDLDSSQGNLKKVKDKKSQKDGEDNEGGRDDYVDDKSSRKILQLAREQQDEIADDEEKEQLTANNSMARFQVNYEDAENEDEEQTAGQDISDFENDLDEANEEEEEMVQVDEEDAAIFDQYFKSSKDFDSLGGSYNLSDKIMASIREKEMETQGGTQYSESEEQPSQQERAPGGDGVALPDKVIRAYTAVGTILKTWTHGKLPKLFKVLPSLNNWPDVLYVTNPEGWSPHVVFEATKLFVSNLQAPEAQRFVNLVLLERFRENIETSEDHSLNYHIYRALKKSLYKPSAFFKGFLFPLVEGGCNIREATIAASVLAKISVPVLHSSAALSYLLRLPFSPPTTVFIKVLLDKRYALPYQTVDECVYYFMRFRVLDDGSNSEDATRVLPVVWHKAFLSFAQRYKNDITQDQRDFLLETVRQRGHKLIGPEIRRELLAGASREFVDNPEGNDELMIDVK</sequence>
<dbReference type="AlphaFoldDB" id="A0A1Q3A6Z2"/>
<proteinExistence type="inferred from homology"/>
<dbReference type="PANTHER" id="PTHR12821">
    <property type="entry name" value="BYSTIN"/>
    <property type="match status" value="1"/>
</dbReference>
<dbReference type="GO" id="GO:0030688">
    <property type="term" value="C:preribosome, small subunit precursor"/>
    <property type="evidence" value="ECO:0007669"/>
    <property type="project" value="EnsemblFungi"/>
</dbReference>
<feature type="compositionally biased region" description="Basic and acidic residues" evidence="2">
    <location>
        <begin position="34"/>
        <end position="56"/>
    </location>
</feature>
<dbReference type="InterPro" id="IPR007955">
    <property type="entry name" value="Bystin"/>
</dbReference>
<protein>
    <recommendedName>
        <fullName evidence="5">Essential nuclear protein 1</fullName>
    </recommendedName>
</protein>
<name>A0A1Q3A6Z2_ZYGRO</name>
<comment type="similarity">
    <text evidence="1">Belongs to the bystin family.</text>
</comment>
<comment type="caution">
    <text evidence="3">The sequence shown here is derived from an EMBL/GenBank/DDBJ whole genome shotgun (WGS) entry which is preliminary data.</text>
</comment>
<dbReference type="eggNOG" id="KOG3871">
    <property type="taxonomic scope" value="Eukaryota"/>
</dbReference>
<feature type="region of interest" description="Disordered" evidence="2">
    <location>
        <begin position="1"/>
        <end position="131"/>
    </location>
</feature>
<feature type="compositionally biased region" description="Acidic residues" evidence="2">
    <location>
        <begin position="109"/>
        <end position="131"/>
    </location>
</feature>
<evidence type="ECO:0000256" key="1">
    <source>
        <dbReference type="ARBA" id="ARBA00007114"/>
    </source>
</evidence>
<reference evidence="3 4" key="1">
    <citation type="submission" date="2016-08" db="EMBL/GenBank/DDBJ databases">
        <title>Draft genome sequence of allopolyploid Zygosaccharomyces rouxii.</title>
        <authorList>
            <person name="Watanabe J."/>
            <person name="Uehara K."/>
            <person name="Mogi Y."/>
            <person name="Tsukioka Y."/>
        </authorList>
    </citation>
    <scope>NUCLEOTIDE SEQUENCE [LARGE SCALE GENOMIC DNA]</scope>
    <source>
        <strain evidence="3 4">NBRC 110957</strain>
    </source>
</reference>
<dbReference type="Proteomes" id="UP000187013">
    <property type="component" value="Unassembled WGS sequence"/>
</dbReference>
<accession>A0A1Q3A6Z2</accession>
<gene>
    <name evidence="3" type="ORF">ZYGR_0AD06890</name>
</gene>
<dbReference type="GO" id="GO:0030686">
    <property type="term" value="C:90S preribosome"/>
    <property type="evidence" value="ECO:0007669"/>
    <property type="project" value="EnsemblFungi"/>
</dbReference>
<dbReference type="Pfam" id="PF05291">
    <property type="entry name" value="Bystin"/>
    <property type="match status" value="1"/>
</dbReference>
<evidence type="ECO:0008006" key="5">
    <source>
        <dbReference type="Google" id="ProtNLM"/>
    </source>
</evidence>
<evidence type="ECO:0000313" key="4">
    <source>
        <dbReference type="Proteomes" id="UP000187013"/>
    </source>
</evidence>
<feature type="region of interest" description="Disordered" evidence="2">
    <location>
        <begin position="166"/>
        <end position="195"/>
    </location>
</feature>
<evidence type="ECO:0000256" key="2">
    <source>
        <dbReference type="SAM" id="MobiDB-lite"/>
    </source>
</evidence>
<feature type="compositionally biased region" description="Acidic residues" evidence="2">
    <location>
        <begin position="93"/>
        <end position="102"/>
    </location>
</feature>
<dbReference type="EMBL" id="BDGX01000030">
    <property type="protein sequence ID" value="GAV51506.1"/>
    <property type="molecule type" value="Genomic_DNA"/>
</dbReference>
<dbReference type="GO" id="GO:0005737">
    <property type="term" value="C:cytoplasm"/>
    <property type="evidence" value="ECO:0007669"/>
    <property type="project" value="EnsemblFungi"/>
</dbReference>
<dbReference type="GO" id="GO:0000447">
    <property type="term" value="P:endonucleolytic cleavage in ITS1 to separate SSU-rRNA from 5.8S rRNA and LSU-rRNA from tricistronic rRNA transcript (SSU-rRNA, 5.8S rRNA, LSU-rRNA)"/>
    <property type="evidence" value="ECO:0007669"/>
    <property type="project" value="EnsemblFungi"/>
</dbReference>
<dbReference type="OMA" id="TKLPVIW"/>
<dbReference type="GO" id="GO:0032040">
    <property type="term" value="C:small-subunit processome"/>
    <property type="evidence" value="ECO:0007669"/>
    <property type="project" value="EnsemblFungi"/>
</dbReference>
<dbReference type="PANTHER" id="PTHR12821:SF0">
    <property type="entry name" value="BYSTIN"/>
    <property type="match status" value="1"/>
</dbReference>
<dbReference type="GO" id="GO:0030515">
    <property type="term" value="F:snoRNA binding"/>
    <property type="evidence" value="ECO:0007669"/>
    <property type="project" value="EnsemblFungi"/>
</dbReference>
<evidence type="ECO:0000313" key="3">
    <source>
        <dbReference type="EMBL" id="GAV51506.1"/>
    </source>
</evidence>
<dbReference type="OrthoDB" id="2192561at2759"/>
<organism evidence="3 4">
    <name type="scientific">Zygosaccharomyces rouxii</name>
    <dbReference type="NCBI Taxonomy" id="4956"/>
    <lineage>
        <taxon>Eukaryota</taxon>
        <taxon>Fungi</taxon>
        <taxon>Dikarya</taxon>
        <taxon>Ascomycota</taxon>
        <taxon>Saccharomycotina</taxon>
        <taxon>Saccharomycetes</taxon>
        <taxon>Saccharomycetales</taxon>
        <taxon>Saccharomycetaceae</taxon>
        <taxon>Zygosaccharomyces</taxon>
    </lineage>
</organism>
<dbReference type="GO" id="GO:0016973">
    <property type="term" value="P:poly(A)+ mRNA export from nucleus"/>
    <property type="evidence" value="ECO:0007669"/>
    <property type="project" value="EnsemblFungi"/>
</dbReference>